<reference evidence="4" key="1">
    <citation type="submission" date="2017-04" db="EMBL/GenBank/DDBJ databases">
        <title>Function of individual gut microbiota members based on whole genome sequencing of pure cultures obtained from chicken caecum.</title>
        <authorList>
            <person name="Medvecky M."/>
            <person name="Cejkova D."/>
            <person name="Polansky O."/>
            <person name="Karasova D."/>
            <person name="Kubasova T."/>
            <person name="Cizek A."/>
            <person name="Rychlik I."/>
        </authorList>
    </citation>
    <scope>NUCLEOTIDE SEQUENCE [LARGE SCALE GENOMIC DNA]</scope>
    <source>
        <strain evidence="4">An178</strain>
    </source>
</reference>
<comment type="caution">
    <text evidence="3">The sequence shown here is derived from an EMBL/GenBank/DDBJ whole genome shotgun (WGS) entry which is preliminary data.</text>
</comment>
<dbReference type="GO" id="GO:0003723">
    <property type="term" value="F:RNA binding"/>
    <property type="evidence" value="ECO:0007669"/>
    <property type="project" value="UniProtKB-KW"/>
</dbReference>
<dbReference type="Pfam" id="PF17774">
    <property type="entry name" value="YlmH_RBD"/>
    <property type="match status" value="1"/>
</dbReference>
<accession>A0A1Y4LSF6</accession>
<evidence type="ECO:0000259" key="2">
    <source>
        <dbReference type="SMART" id="SM00363"/>
    </source>
</evidence>
<protein>
    <recommendedName>
        <fullName evidence="2">RNA-binding S4 domain-containing protein</fullName>
    </recommendedName>
</protein>
<dbReference type="AlphaFoldDB" id="A0A1Y4LSF6"/>
<dbReference type="EMBL" id="NFKM01000013">
    <property type="protein sequence ID" value="OUP59584.1"/>
    <property type="molecule type" value="Genomic_DNA"/>
</dbReference>
<dbReference type="Gene3D" id="3.10.290.10">
    <property type="entry name" value="RNA-binding S4 domain"/>
    <property type="match status" value="1"/>
</dbReference>
<dbReference type="Proteomes" id="UP000195447">
    <property type="component" value="Unassembled WGS sequence"/>
</dbReference>
<organism evidence="3 4">
    <name type="scientific">Faecalitalea cylindroides</name>
    <dbReference type="NCBI Taxonomy" id="39483"/>
    <lineage>
        <taxon>Bacteria</taxon>
        <taxon>Bacillati</taxon>
        <taxon>Bacillota</taxon>
        <taxon>Erysipelotrichia</taxon>
        <taxon>Erysipelotrichales</taxon>
        <taxon>Erysipelotrichaceae</taxon>
        <taxon>Faecalitalea</taxon>
    </lineage>
</organism>
<dbReference type="InterPro" id="IPR036986">
    <property type="entry name" value="S4_RNA-bd_sf"/>
</dbReference>
<dbReference type="SMART" id="SM00363">
    <property type="entry name" value="S4"/>
    <property type="match status" value="1"/>
</dbReference>
<dbReference type="InterPro" id="IPR012677">
    <property type="entry name" value="Nucleotide-bd_a/b_plait_sf"/>
</dbReference>
<dbReference type="RefSeq" id="WP_087158815.1">
    <property type="nucleotide sequence ID" value="NZ_NFKM01000013.1"/>
</dbReference>
<dbReference type="SUPFAM" id="SSF55174">
    <property type="entry name" value="Alpha-L RNA-binding motif"/>
    <property type="match status" value="1"/>
</dbReference>
<proteinExistence type="predicted"/>
<dbReference type="PROSITE" id="PS50889">
    <property type="entry name" value="S4"/>
    <property type="match status" value="1"/>
</dbReference>
<keyword evidence="4" id="KW-1185">Reference proteome</keyword>
<dbReference type="InterPro" id="IPR002942">
    <property type="entry name" value="S4_RNA-bd"/>
</dbReference>
<feature type="domain" description="RNA-binding S4" evidence="2">
    <location>
        <begin position="171"/>
        <end position="237"/>
    </location>
</feature>
<evidence type="ECO:0000313" key="3">
    <source>
        <dbReference type="EMBL" id="OUP59584.1"/>
    </source>
</evidence>
<sequence>MNFNEKGHELFISQIQDQIRSCQKRYQMVQTSFLTPVQQEIVQKLAGKKIMYSLYGGYENAQRKVACFSSYETDFEYGITILVSKVDLRFRKVSHKDVLGSLMNLGIEREMLGDLIVEEDRIIIFVKEKMAEYIMQNTNRIANCPVSFEILDNITITSKLTEEILVNASSLRLDAIISSLAHVSRSEATMMLRRGFVKLNDVVLEENRQLCNNDFVSIRRCGRFQFKEVKTVTKKGRLLLRFDKFI</sequence>
<name>A0A1Y4LSF6_9FIRM</name>
<dbReference type="InterPro" id="IPR040591">
    <property type="entry name" value="RqcP2_RBD"/>
</dbReference>
<evidence type="ECO:0000256" key="1">
    <source>
        <dbReference type="PROSITE-ProRule" id="PRU00182"/>
    </source>
</evidence>
<dbReference type="Gene3D" id="3.30.1370.160">
    <property type="match status" value="1"/>
</dbReference>
<evidence type="ECO:0000313" key="4">
    <source>
        <dbReference type="Proteomes" id="UP000195447"/>
    </source>
</evidence>
<gene>
    <name evidence="3" type="ORF">B5F14_07115</name>
</gene>
<keyword evidence="1" id="KW-0694">RNA-binding</keyword>
<dbReference type="Gene3D" id="3.30.70.330">
    <property type="match status" value="1"/>
</dbReference>